<evidence type="ECO:0000313" key="3">
    <source>
        <dbReference type="Proteomes" id="UP000287033"/>
    </source>
</evidence>
<dbReference type="EMBL" id="BEZZ01002173">
    <property type="protein sequence ID" value="GCC21328.1"/>
    <property type="molecule type" value="Genomic_DNA"/>
</dbReference>
<keyword evidence="3" id="KW-1185">Reference proteome</keyword>
<reference evidence="2 3" key="1">
    <citation type="journal article" date="2018" name="Nat. Ecol. Evol.">
        <title>Shark genomes provide insights into elasmobranch evolution and the origin of vertebrates.</title>
        <authorList>
            <person name="Hara Y"/>
            <person name="Yamaguchi K"/>
            <person name="Onimaru K"/>
            <person name="Kadota M"/>
            <person name="Koyanagi M"/>
            <person name="Keeley SD"/>
            <person name="Tatsumi K"/>
            <person name="Tanaka K"/>
            <person name="Motone F"/>
            <person name="Kageyama Y"/>
            <person name="Nozu R"/>
            <person name="Adachi N"/>
            <person name="Nishimura O"/>
            <person name="Nakagawa R"/>
            <person name="Tanegashima C"/>
            <person name="Kiyatake I"/>
            <person name="Matsumoto R"/>
            <person name="Murakumo K"/>
            <person name="Nishida K"/>
            <person name="Terakita A"/>
            <person name="Kuratani S"/>
            <person name="Sato K"/>
            <person name="Hyodo S Kuraku.S."/>
        </authorList>
    </citation>
    <scope>NUCLEOTIDE SEQUENCE [LARGE SCALE GENOMIC DNA]</scope>
</reference>
<gene>
    <name evidence="2" type="ORF">chiPu_0019797</name>
</gene>
<feature type="region of interest" description="Disordered" evidence="1">
    <location>
        <begin position="49"/>
        <end position="184"/>
    </location>
</feature>
<evidence type="ECO:0000256" key="1">
    <source>
        <dbReference type="SAM" id="MobiDB-lite"/>
    </source>
</evidence>
<dbReference type="Proteomes" id="UP000287033">
    <property type="component" value="Unassembled WGS sequence"/>
</dbReference>
<sequence>MTSAGSRGGWAGLGWALFPRPFLQEQQFPGKPLPLARKIEPRLRLCVGLPSLQGDPPTPLTSSRQPRLRAAPCDPRWRRLARAVSRVTAAGPQKSVPAGRRPSFRSVFEEEKDLQPGNAERDREHGGGPRRGQPGEALRPARREAVSKGLRPNMATESVSSSEPEYRLPRTAEGEELLSGKKRF</sequence>
<name>A0A401RT66_CHIPU</name>
<protein>
    <submittedName>
        <fullName evidence="2">Uncharacterized protein</fullName>
    </submittedName>
</protein>
<accession>A0A401RT66</accession>
<proteinExistence type="predicted"/>
<comment type="caution">
    <text evidence="2">The sequence shown here is derived from an EMBL/GenBank/DDBJ whole genome shotgun (WGS) entry which is preliminary data.</text>
</comment>
<feature type="compositionally biased region" description="Basic and acidic residues" evidence="1">
    <location>
        <begin position="164"/>
        <end position="173"/>
    </location>
</feature>
<organism evidence="2 3">
    <name type="scientific">Chiloscyllium punctatum</name>
    <name type="common">Brownbanded bambooshark</name>
    <name type="synonym">Hemiscyllium punctatum</name>
    <dbReference type="NCBI Taxonomy" id="137246"/>
    <lineage>
        <taxon>Eukaryota</taxon>
        <taxon>Metazoa</taxon>
        <taxon>Chordata</taxon>
        <taxon>Craniata</taxon>
        <taxon>Vertebrata</taxon>
        <taxon>Chondrichthyes</taxon>
        <taxon>Elasmobranchii</taxon>
        <taxon>Galeomorphii</taxon>
        <taxon>Galeoidea</taxon>
        <taxon>Orectolobiformes</taxon>
        <taxon>Hemiscylliidae</taxon>
        <taxon>Chiloscyllium</taxon>
    </lineage>
</organism>
<evidence type="ECO:0000313" key="2">
    <source>
        <dbReference type="EMBL" id="GCC21328.1"/>
    </source>
</evidence>
<dbReference type="AlphaFoldDB" id="A0A401RT66"/>